<feature type="region of interest" description="Disordered" evidence="2">
    <location>
        <begin position="354"/>
        <end position="375"/>
    </location>
</feature>
<dbReference type="PANTHER" id="PTHR12482:SF62">
    <property type="entry name" value="LIPASE ROG1-RELATED"/>
    <property type="match status" value="1"/>
</dbReference>
<reference evidence="5" key="1">
    <citation type="submission" date="2022-07" db="EMBL/GenBank/DDBJ databases">
        <title>The genome of Lyophyllum shimeji provides insight into the initial evolution of ectomycorrhizal fungal genome.</title>
        <authorList>
            <person name="Kobayashi Y."/>
            <person name="Shibata T."/>
            <person name="Hirakawa H."/>
            <person name="Shigenobu S."/>
            <person name="Nishiyama T."/>
            <person name="Yamada A."/>
            <person name="Hasebe M."/>
            <person name="Kawaguchi M."/>
        </authorList>
    </citation>
    <scope>NUCLEOTIDE SEQUENCE</scope>
    <source>
        <strain evidence="5">AT787</strain>
    </source>
</reference>
<proteinExistence type="inferred from homology"/>
<dbReference type="PANTHER" id="PTHR12482">
    <property type="entry name" value="LIPASE ROG1-RELATED-RELATED"/>
    <property type="match status" value="1"/>
</dbReference>
<dbReference type="InterPro" id="IPR007751">
    <property type="entry name" value="DUF676_lipase-like"/>
</dbReference>
<feature type="domain" description="DUF676" evidence="4">
    <location>
        <begin position="3"/>
        <end position="204"/>
    </location>
</feature>
<feature type="transmembrane region" description="Helical" evidence="3">
    <location>
        <begin position="279"/>
        <end position="302"/>
    </location>
</feature>
<dbReference type="InterPro" id="IPR044294">
    <property type="entry name" value="Lipase-like"/>
</dbReference>
<comment type="caution">
    <text evidence="5">The sequence shown here is derived from an EMBL/GenBank/DDBJ whole genome shotgun (WGS) entry which is preliminary data.</text>
</comment>
<evidence type="ECO:0000259" key="4">
    <source>
        <dbReference type="Pfam" id="PF05057"/>
    </source>
</evidence>
<evidence type="ECO:0000256" key="3">
    <source>
        <dbReference type="SAM" id="Phobius"/>
    </source>
</evidence>
<evidence type="ECO:0000256" key="1">
    <source>
        <dbReference type="ARBA" id="ARBA00007920"/>
    </source>
</evidence>
<feature type="compositionally biased region" description="Low complexity" evidence="2">
    <location>
        <begin position="388"/>
        <end position="404"/>
    </location>
</feature>
<feature type="compositionally biased region" description="Polar residues" evidence="2">
    <location>
        <begin position="354"/>
        <end position="368"/>
    </location>
</feature>
<keyword evidence="6" id="KW-1185">Reference proteome</keyword>
<evidence type="ECO:0000256" key="2">
    <source>
        <dbReference type="SAM" id="MobiDB-lite"/>
    </source>
</evidence>
<dbReference type="AlphaFoldDB" id="A0A9P3PXS0"/>
<evidence type="ECO:0000313" key="6">
    <source>
        <dbReference type="Proteomes" id="UP001063166"/>
    </source>
</evidence>
<dbReference type="SUPFAM" id="SSF53474">
    <property type="entry name" value="alpha/beta-Hydrolases"/>
    <property type="match status" value="1"/>
</dbReference>
<evidence type="ECO:0000313" key="5">
    <source>
        <dbReference type="EMBL" id="GLB43424.1"/>
    </source>
</evidence>
<dbReference type="OrthoDB" id="273452at2759"/>
<dbReference type="Proteomes" id="UP001063166">
    <property type="component" value="Unassembled WGS sequence"/>
</dbReference>
<feature type="region of interest" description="Disordered" evidence="2">
    <location>
        <begin position="388"/>
        <end position="415"/>
    </location>
</feature>
<accession>A0A9P3PXS0</accession>
<dbReference type="Pfam" id="PF05057">
    <property type="entry name" value="DUF676"/>
    <property type="match status" value="1"/>
</dbReference>
<comment type="similarity">
    <text evidence="1">Belongs to the putative lipase ROG1 family.</text>
</comment>
<name>A0A9P3PXS0_LYOSH</name>
<keyword evidence="3" id="KW-0472">Membrane</keyword>
<protein>
    <submittedName>
        <fullName evidence="5">Lipid particle protein</fullName>
    </submittedName>
</protein>
<sequence>MSSVHLLVLIHGMWGHPRHLAELYRIISEKYLEGLDGIELEVLLAETNREDSTYDGIDWGGERVAQEVLNRVDALEKDGKTVSRFSITGYSLGGLISRYVIGILHQKGFFDRVTPVNFNTLATPHIGLPRYPSLMSTLTSSLGPKLLSRTGEQFYLADKWSARGRPLIEVMADPDRIFHQALRRFEHIRIYANAVRDLTVPYVTSAIETEDPFALYETNGIEIELDEEYSPLIKSFEVPAIPPAPIPKPTMLSPQWFRSRKPARPFLPPALQMRFPLNIVLYSLLPLLVPVAISLVVVRFTLASRSSRARIRLMEEDDSKGQKLINILAELEDEVEHAVVDFVIDNPADSQLSSSSTCRFTGHRSSSPKPVPNTPALATKIDMVENGSTLPESTASASSSSCSLTHKKKETRRPPEPILTPVQLKVAGWLKQLPIKKELAYFPEVVNSHAMIVCRDVKRFEAHRRGEGILRHWADSFIL</sequence>
<gene>
    <name evidence="5" type="ORF">LshimejAT787_1303250</name>
</gene>
<keyword evidence="3" id="KW-0812">Transmembrane</keyword>
<dbReference type="EMBL" id="BRPK01000013">
    <property type="protein sequence ID" value="GLB43424.1"/>
    <property type="molecule type" value="Genomic_DNA"/>
</dbReference>
<organism evidence="5 6">
    <name type="scientific">Lyophyllum shimeji</name>
    <name type="common">Hon-shimeji</name>
    <name type="synonym">Tricholoma shimeji</name>
    <dbReference type="NCBI Taxonomy" id="47721"/>
    <lineage>
        <taxon>Eukaryota</taxon>
        <taxon>Fungi</taxon>
        <taxon>Dikarya</taxon>
        <taxon>Basidiomycota</taxon>
        <taxon>Agaricomycotina</taxon>
        <taxon>Agaricomycetes</taxon>
        <taxon>Agaricomycetidae</taxon>
        <taxon>Agaricales</taxon>
        <taxon>Tricholomatineae</taxon>
        <taxon>Lyophyllaceae</taxon>
        <taxon>Lyophyllum</taxon>
    </lineage>
</organism>
<keyword evidence="3" id="KW-1133">Transmembrane helix</keyword>
<dbReference type="Gene3D" id="3.40.50.1820">
    <property type="entry name" value="alpha/beta hydrolase"/>
    <property type="match status" value="1"/>
</dbReference>
<dbReference type="InterPro" id="IPR029058">
    <property type="entry name" value="AB_hydrolase_fold"/>
</dbReference>